<evidence type="ECO:0000313" key="7">
    <source>
        <dbReference type="EMBL" id="MBB4676461.1"/>
    </source>
</evidence>
<evidence type="ECO:0000256" key="5">
    <source>
        <dbReference type="PROSITE-ProRule" id="PRU00560"/>
    </source>
</evidence>
<dbReference type="GO" id="GO:0000725">
    <property type="term" value="P:recombinational repair"/>
    <property type="evidence" value="ECO:0007669"/>
    <property type="project" value="TreeGrafter"/>
</dbReference>
<sequence length="624" mass="69140">MRVAEKPFGLLTTEQRAVVDLPVETRALVTAGPGAGKTHTLVRRLEMLVDDGEATAGDLLVLTFSRAAVRELRARLARHGQAARYVRVHTFDAWALELLTTVRGEVDWRIQPFDARIRAAAAAIQIGEADDFCEELGHVAIDEFQDLVGERRVMVESLLDRFDCGFTVVGDPAQAIYGFQIRNLVERAAENGRFAAWLREIFADELVELALTENFRVRYPEAEGALSFGTRLRSNGGDGKMLRRGLHSMLRGTMPLESLSGQFERAMLSAEGVTTAVLCRTNGHALLVSEELHDAGIRHRLQRSAVDQVVPAWIGRLMSTVRSTTITRAEFDRRLPELPFGSDDDPELLWDWLVRATAAGRGTRAVDLSILRVRMAGGMLPDELVEQPSTNLVVSSYHRAKGLEFDRVIVADPGMGREESDAESADEARMLFVALTRARDDVAWIETPAYPNGRVCKDTVSTRWVKVGWDRRQRHGMEIRGDDVSGDDPPGTVDFTADCPDLQVYLMNKVRPGDEVVLERLHDLPLGDKESPPYLVLHHGRAIATTSRRFRLDIRRFLQTGAYGGEPTWPRRLERVRVDAIEAVCGSEATGVEAGLGPHGVWLVPKLVGLSSFVYGGHSSLGDL</sequence>
<protein>
    <recommendedName>
        <fullName evidence="6">UvrD-like helicase ATP-binding domain-containing protein</fullName>
    </recommendedName>
</protein>
<dbReference type="RefSeq" id="WP_185002283.1">
    <property type="nucleotide sequence ID" value="NZ_BAAAUI010000015.1"/>
</dbReference>
<keyword evidence="1 5" id="KW-0547">Nucleotide-binding</keyword>
<dbReference type="Gene3D" id="3.40.50.300">
    <property type="entry name" value="P-loop containing nucleotide triphosphate hydrolases"/>
    <property type="match status" value="2"/>
</dbReference>
<dbReference type="GO" id="GO:0003677">
    <property type="term" value="F:DNA binding"/>
    <property type="evidence" value="ECO:0007669"/>
    <property type="project" value="InterPro"/>
</dbReference>
<dbReference type="AlphaFoldDB" id="A0A7W7FRW7"/>
<accession>A0A7W7FRW7</accession>
<dbReference type="PANTHER" id="PTHR11070">
    <property type="entry name" value="UVRD / RECB / PCRA DNA HELICASE FAMILY MEMBER"/>
    <property type="match status" value="1"/>
</dbReference>
<keyword evidence="4 5" id="KW-0067">ATP-binding</keyword>
<feature type="domain" description="UvrD-like helicase ATP-binding" evidence="6">
    <location>
        <begin position="10"/>
        <end position="282"/>
    </location>
</feature>
<keyword evidence="8" id="KW-1185">Reference proteome</keyword>
<evidence type="ECO:0000259" key="6">
    <source>
        <dbReference type="PROSITE" id="PS51198"/>
    </source>
</evidence>
<dbReference type="PROSITE" id="PS51198">
    <property type="entry name" value="UVRD_HELICASE_ATP_BIND"/>
    <property type="match status" value="1"/>
</dbReference>
<proteinExistence type="predicted"/>
<evidence type="ECO:0000256" key="3">
    <source>
        <dbReference type="ARBA" id="ARBA00022806"/>
    </source>
</evidence>
<dbReference type="Pfam" id="PF00580">
    <property type="entry name" value="UvrD-helicase"/>
    <property type="match status" value="2"/>
</dbReference>
<evidence type="ECO:0000313" key="8">
    <source>
        <dbReference type="Proteomes" id="UP000533598"/>
    </source>
</evidence>
<keyword evidence="2 5" id="KW-0378">Hydrolase</keyword>
<dbReference type="EMBL" id="JACHMH010000001">
    <property type="protein sequence ID" value="MBB4676461.1"/>
    <property type="molecule type" value="Genomic_DNA"/>
</dbReference>
<dbReference type="PANTHER" id="PTHR11070:SF2">
    <property type="entry name" value="ATP-DEPENDENT DNA HELICASE SRS2"/>
    <property type="match status" value="1"/>
</dbReference>
<dbReference type="InterPro" id="IPR027785">
    <property type="entry name" value="UvrD-like_helicase_C"/>
</dbReference>
<gene>
    <name evidence="7" type="ORF">HNR67_002579</name>
</gene>
<feature type="binding site" evidence="5">
    <location>
        <begin position="31"/>
        <end position="38"/>
    </location>
    <ligand>
        <name>ATP</name>
        <dbReference type="ChEBI" id="CHEBI:30616"/>
    </ligand>
</feature>
<dbReference type="InterPro" id="IPR000212">
    <property type="entry name" value="DNA_helicase_UvrD/REP"/>
</dbReference>
<dbReference type="SUPFAM" id="SSF52540">
    <property type="entry name" value="P-loop containing nucleoside triphosphate hydrolases"/>
    <property type="match status" value="1"/>
</dbReference>
<name>A0A7W7FRW7_9PSEU</name>
<organism evidence="7 8">
    <name type="scientific">Crossiella cryophila</name>
    <dbReference type="NCBI Taxonomy" id="43355"/>
    <lineage>
        <taxon>Bacteria</taxon>
        <taxon>Bacillati</taxon>
        <taxon>Actinomycetota</taxon>
        <taxon>Actinomycetes</taxon>
        <taxon>Pseudonocardiales</taxon>
        <taxon>Pseudonocardiaceae</taxon>
        <taxon>Crossiella</taxon>
    </lineage>
</organism>
<comment type="caution">
    <text evidence="7">The sequence shown here is derived from an EMBL/GenBank/DDBJ whole genome shotgun (WGS) entry which is preliminary data.</text>
</comment>
<dbReference type="InterPro" id="IPR014016">
    <property type="entry name" value="UvrD-like_ATP-bd"/>
</dbReference>
<dbReference type="InterPro" id="IPR027417">
    <property type="entry name" value="P-loop_NTPase"/>
</dbReference>
<evidence type="ECO:0000256" key="1">
    <source>
        <dbReference type="ARBA" id="ARBA00022741"/>
    </source>
</evidence>
<keyword evidence="3 5" id="KW-0347">Helicase</keyword>
<dbReference type="GO" id="GO:0005524">
    <property type="term" value="F:ATP binding"/>
    <property type="evidence" value="ECO:0007669"/>
    <property type="project" value="UniProtKB-UniRule"/>
</dbReference>
<evidence type="ECO:0000256" key="2">
    <source>
        <dbReference type="ARBA" id="ARBA00022801"/>
    </source>
</evidence>
<evidence type="ECO:0000256" key="4">
    <source>
        <dbReference type="ARBA" id="ARBA00022840"/>
    </source>
</evidence>
<dbReference type="Pfam" id="PF13538">
    <property type="entry name" value="UvrD_C_2"/>
    <property type="match status" value="1"/>
</dbReference>
<dbReference type="GO" id="GO:0016787">
    <property type="term" value="F:hydrolase activity"/>
    <property type="evidence" value="ECO:0007669"/>
    <property type="project" value="UniProtKB-UniRule"/>
</dbReference>
<reference evidence="7 8" key="1">
    <citation type="submission" date="2020-08" db="EMBL/GenBank/DDBJ databases">
        <title>Sequencing the genomes of 1000 actinobacteria strains.</title>
        <authorList>
            <person name="Klenk H.-P."/>
        </authorList>
    </citation>
    <scope>NUCLEOTIDE SEQUENCE [LARGE SCALE GENOMIC DNA]</scope>
    <source>
        <strain evidence="7 8">DSM 44230</strain>
    </source>
</reference>
<dbReference type="Proteomes" id="UP000533598">
    <property type="component" value="Unassembled WGS sequence"/>
</dbReference>
<dbReference type="GO" id="GO:0043138">
    <property type="term" value="F:3'-5' DNA helicase activity"/>
    <property type="evidence" value="ECO:0007669"/>
    <property type="project" value="TreeGrafter"/>
</dbReference>